<proteinExistence type="predicted"/>
<dbReference type="PANTHER" id="PTHR44750:SF1">
    <property type="entry name" value="GLUTATHIONE S-TRANSFERASE T1-RELATED"/>
    <property type="match status" value="1"/>
</dbReference>
<dbReference type="Gene3D" id="3.40.30.10">
    <property type="entry name" value="Glutaredoxin"/>
    <property type="match status" value="1"/>
</dbReference>
<evidence type="ECO:0000313" key="3">
    <source>
        <dbReference type="Proteomes" id="UP000797356"/>
    </source>
</evidence>
<dbReference type="OrthoDB" id="945855at2759"/>
<dbReference type="Pfam" id="PF02798">
    <property type="entry name" value="GST_N"/>
    <property type="match status" value="1"/>
</dbReference>
<dbReference type="Proteomes" id="UP000797356">
    <property type="component" value="Chromosome 10"/>
</dbReference>
<dbReference type="InterPro" id="IPR036249">
    <property type="entry name" value="Thioredoxin-like_sf"/>
</dbReference>
<accession>A0A8K0N8Q1</accession>
<protein>
    <submittedName>
        <fullName evidence="2">Putative Glutathione S-transferase T1</fullName>
    </submittedName>
</protein>
<reference evidence="2" key="2">
    <citation type="submission" date="2019-07" db="EMBL/GenBank/DDBJ databases">
        <authorList>
            <person name="Yang Y."/>
            <person name="Bocs S."/>
            <person name="Baudouin L."/>
        </authorList>
    </citation>
    <scope>NUCLEOTIDE SEQUENCE</scope>
    <source>
        <tissue evidence="2">Spear leaf of Hainan Tall coconut</tissue>
    </source>
</reference>
<dbReference type="AlphaFoldDB" id="A0A8K0N8Q1"/>
<dbReference type="InterPro" id="IPR043377">
    <property type="entry name" value="GSTT1/2/3"/>
</dbReference>
<organism evidence="2 3">
    <name type="scientific">Cocos nucifera</name>
    <name type="common">Coconut palm</name>
    <dbReference type="NCBI Taxonomy" id="13894"/>
    <lineage>
        <taxon>Eukaryota</taxon>
        <taxon>Viridiplantae</taxon>
        <taxon>Streptophyta</taxon>
        <taxon>Embryophyta</taxon>
        <taxon>Tracheophyta</taxon>
        <taxon>Spermatophyta</taxon>
        <taxon>Magnoliopsida</taxon>
        <taxon>Liliopsida</taxon>
        <taxon>Arecaceae</taxon>
        <taxon>Arecoideae</taxon>
        <taxon>Cocoseae</taxon>
        <taxon>Attaleinae</taxon>
        <taxon>Cocos</taxon>
    </lineage>
</organism>
<feature type="domain" description="GST N-terminal" evidence="1">
    <location>
        <begin position="1"/>
        <end position="50"/>
    </location>
</feature>
<reference evidence="2" key="1">
    <citation type="journal article" date="2017" name="Gigascience">
        <title>The genome draft of coconut (Cocos nucifera).</title>
        <authorList>
            <person name="Xiao Y."/>
            <person name="Xu P."/>
            <person name="Fan H."/>
            <person name="Baudouin L."/>
            <person name="Xia W."/>
            <person name="Bocs S."/>
            <person name="Xu J."/>
            <person name="Li Q."/>
            <person name="Guo A."/>
            <person name="Zhou L."/>
            <person name="Li J."/>
            <person name="Wu Y."/>
            <person name="Ma Z."/>
            <person name="Armero A."/>
            <person name="Issali A.E."/>
            <person name="Liu N."/>
            <person name="Peng M."/>
            <person name="Yang Y."/>
        </authorList>
    </citation>
    <scope>NUCLEOTIDE SEQUENCE</scope>
    <source>
        <tissue evidence="2">Spear leaf of Hainan Tall coconut</tissue>
    </source>
</reference>
<dbReference type="EMBL" id="CM017881">
    <property type="protein sequence ID" value="KAG1362651.1"/>
    <property type="molecule type" value="Genomic_DNA"/>
</dbReference>
<gene>
    <name evidence="2" type="ORF">COCNU_10G008700</name>
</gene>
<dbReference type="SUPFAM" id="SSF52833">
    <property type="entry name" value="Thioredoxin-like"/>
    <property type="match status" value="1"/>
</dbReference>
<dbReference type="PANTHER" id="PTHR44750">
    <property type="entry name" value="GLUTATHIONE S-TRANSFERASE T1-RELATED"/>
    <property type="match status" value="1"/>
</dbReference>
<evidence type="ECO:0000259" key="1">
    <source>
        <dbReference type="PROSITE" id="PS50404"/>
    </source>
</evidence>
<dbReference type="PROSITE" id="PS50404">
    <property type="entry name" value="GST_NTER"/>
    <property type="match status" value="1"/>
</dbReference>
<name>A0A8K0N8Q1_COCNU</name>
<dbReference type="InterPro" id="IPR004045">
    <property type="entry name" value="Glutathione_S-Trfase_N"/>
</dbReference>
<sequence length="50" mass="5667">MKLKVYADRMSQPSRAIVIFCKLNGIDFEEVKIDLAKGQHRSPEFKGPSS</sequence>
<keyword evidence="3" id="KW-1185">Reference proteome</keyword>
<comment type="caution">
    <text evidence="2">The sequence shown here is derived from an EMBL/GenBank/DDBJ whole genome shotgun (WGS) entry which is preliminary data.</text>
</comment>
<evidence type="ECO:0000313" key="2">
    <source>
        <dbReference type="EMBL" id="KAG1362651.1"/>
    </source>
</evidence>